<name>A0A6J5XBI2_PRUAR</name>
<evidence type="ECO:0000313" key="2">
    <source>
        <dbReference type="EMBL" id="CAB4309843.1"/>
    </source>
</evidence>
<reference evidence="3" key="1">
    <citation type="journal article" date="2020" name="Genome Biol.">
        <title>Gamete binning: chromosome-level and haplotype-resolved genome assembly enabled by high-throughput single-cell sequencing of gamete genomes.</title>
        <authorList>
            <person name="Campoy J.A."/>
            <person name="Sun H."/>
            <person name="Goel M."/>
            <person name="Jiao W.-B."/>
            <person name="Folz-Donahue K."/>
            <person name="Wang N."/>
            <person name="Rubio M."/>
            <person name="Liu C."/>
            <person name="Kukat C."/>
            <person name="Ruiz D."/>
            <person name="Huettel B."/>
            <person name="Schneeberger K."/>
        </authorList>
    </citation>
    <scope>NUCLEOTIDE SEQUENCE [LARGE SCALE GENOMIC DNA]</scope>
    <source>
        <strain evidence="3">cv. Rojo Pasion</strain>
    </source>
</reference>
<sequence length="256" mass="28686">MATAGSATYFLQGQTLFSALIEELNEKGLNQEAGGQGKELNEEGLNQEVDGQGKELNEEGLNQEAGGQGRELTEEWLTDQASKQGKEKSIMNNKENSDKGQEKANKGCSDKGKGRDKVMDDICGSLRKTKIVHQKDKEIVEGRVEGIRIESKSHSMKLRSGKRYANAADFKDFDDDSADRVKETGNEAAADWPTYIELDFEDSECKDYAKYNSDDEANKNWPEFNAATDMPLLKHNQPQLHVLMLQLLFQLQDQML</sequence>
<proteinExistence type="predicted"/>
<feature type="compositionally biased region" description="Basic and acidic residues" evidence="1">
    <location>
        <begin position="84"/>
        <end position="117"/>
    </location>
</feature>
<keyword evidence="3" id="KW-1185">Reference proteome</keyword>
<evidence type="ECO:0000313" key="3">
    <source>
        <dbReference type="Proteomes" id="UP000507245"/>
    </source>
</evidence>
<dbReference type="OrthoDB" id="1918246at2759"/>
<dbReference type="AlphaFoldDB" id="A0A6J5XBI2"/>
<organism evidence="2 3">
    <name type="scientific">Prunus armeniaca</name>
    <name type="common">Apricot</name>
    <name type="synonym">Armeniaca vulgaris</name>
    <dbReference type="NCBI Taxonomy" id="36596"/>
    <lineage>
        <taxon>Eukaryota</taxon>
        <taxon>Viridiplantae</taxon>
        <taxon>Streptophyta</taxon>
        <taxon>Embryophyta</taxon>
        <taxon>Tracheophyta</taxon>
        <taxon>Spermatophyta</taxon>
        <taxon>Magnoliopsida</taxon>
        <taxon>eudicotyledons</taxon>
        <taxon>Gunneridae</taxon>
        <taxon>Pentapetalae</taxon>
        <taxon>rosids</taxon>
        <taxon>fabids</taxon>
        <taxon>Rosales</taxon>
        <taxon>Rosaceae</taxon>
        <taxon>Amygdaloideae</taxon>
        <taxon>Amygdaleae</taxon>
        <taxon>Prunus</taxon>
    </lineage>
</organism>
<gene>
    <name evidence="2" type="ORF">ORAREDHAP_LOCUS31229</name>
</gene>
<dbReference type="EMBL" id="CAEKKB010000005">
    <property type="protein sequence ID" value="CAB4309843.1"/>
    <property type="molecule type" value="Genomic_DNA"/>
</dbReference>
<evidence type="ECO:0000256" key="1">
    <source>
        <dbReference type="SAM" id="MobiDB-lite"/>
    </source>
</evidence>
<feature type="region of interest" description="Disordered" evidence="1">
    <location>
        <begin position="30"/>
        <end position="117"/>
    </location>
</feature>
<dbReference type="Proteomes" id="UP000507245">
    <property type="component" value="Unassembled WGS sequence"/>
</dbReference>
<accession>A0A6J5XBI2</accession>
<protein>
    <submittedName>
        <fullName evidence="2">Uncharacterized protein</fullName>
    </submittedName>
</protein>